<sequence length="532" mass="60279">MKMKNKRFLGTACALALTLGAAAQTQYDAARLMGSELNGTARFVGMGGAMSALGGDISVISTNPAGIGIYRSNDFSTTFGFNHTKTESDFGGTKMKDHRNRASFDQIGFVYSLKIGNNTSLRYVNFGFNYHKSRNFNRLFAAGGDLGGLSQTWQMANMFGDAIPNNVATDVAADEVYNAKNPYTSEKFVNYPYLGIMGIRTDLVGVDKDNKLFGWNSDYHKYTSREEGGINQYDFNVAFNIQDRVYLGLTLGAYDVDYKRTSYYTEDIFYPVGDKLDDEGFYELTNWFETSGTGVDVKLGMIARPFEDSPFRIGFAVRTPTWYELTDYYAGDLYSNYTLAGETKPTEIAEFTPDYVGGDMRRDYKLVTPWKFNVSMGTTFENVLAVGAEYEFMDYSSAELQYEDGYEMEGQTMAIEEDLKKVHTLRLGMEARLAPEFSLRAGYNYRTALFKDNAFKQLDMNDMRTDTEYHNTKDLNTFTVGMGYRGQWLYADLAYKCDLYKSDFYAFDEVELKATKVDHTRHQLLMTVGVRF</sequence>
<comment type="caution">
    <text evidence="7">The sequence shown here is derived from an EMBL/GenBank/DDBJ whole genome shotgun (WGS) entry which is preliminary data.</text>
</comment>
<dbReference type="SUPFAM" id="SSF56935">
    <property type="entry name" value="Porins"/>
    <property type="match status" value="1"/>
</dbReference>
<evidence type="ECO:0000313" key="7">
    <source>
        <dbReference type="EMBL" id="EJX08730.1"/>
    </source>
</evidence>
<name>J9H4J7_9ZZZZ</name>
<keyword evidence="7" id="KW-0675">Receptor</keyword>
<evidence type="ECO:0000256" key="6">
    <source>
        <dbReference type="ARBA" id="ARBA00023237"/>
    </source>
</evidence>
<proteinExistence type="predicted"/>
<dbReference type="Gene3D" id="2.40.160.60">
    <property type="entry name" value="Outer membrane protein transport protein (OMPP1/FadL/TodX)"/>
    <property type="match status" value="1"/>
</dbReference>
<evidence type="ECO:0000256" key="2">
    <source>
        <dbReference type="ARBA" id="ARBA00022452"/>
    </source>
</evidence>
<dbReference type="InterPro" id="IPR005017">
    <property type="entry name" value="OMPP1/FadL/TodX"/>
</dbReference>
<dbReference type="GO" id="GO:0009279">
    <property type="term" value="C:cell outer membrane"/>
    <property type="evidence" value="ECO:0007669"/>
    <property type="project" value="UniProtKB-SubCell"/>
</dbReference>
<gene>
    <name evidence="7" type="ORF">EVA_03166</name>
</gene>
<accession>J9H4J7</accession>
<reference evidence="7" key="1">
    <citation type="journal article" date="2012" name="PLoS ONE">
        <title>Gene sets for utilization of primary and secondary nutrition supplies in the distal gut of endangered iberian lynx.</title>
        <authorList>
            <person name="Alcaide M."/>
            <person name="Messina E."/>
            <person name="Richter M."/>
            <person name="Bargiela R."/>
            <person name="Peplies J."/>
            <person name="Huws S.A."/>
            <person name="Newbold C.J."/>
            <person name="Golyshin P.N."/>
            <person name="Simon M.A."/>
            <person name="Lopez G."/>
            <person name="Yakimov M.M."/>
            <person name="Ferrer M."/>
        </authorList>
    </citation>
    <scope>NUCLEOTIDE SEQUENCE</scope>
</reference>
<keyword evidence="2" id="KW-1134">Transmembrane beta strand</keyword>
<keyword evidence="6" id="KW-0998">Cell outer membrane</keyword>
<keyword evidence="3" id="KW-0812">Transmembrane</keyword>
<dbReference type="GO" id="GO:0015483">
    <property type="term" value="F:long-chain fatty acid transporting porin activity"/>
    <property type="evidence" value="ECO:0007669"/>
    <property type="project" value="TreeGrafter"/>
</dbReference>
<evidence type="ECO:0000256" key="3">
    <source>
        <dbReference type="ARBA" id="ARBA00022692"/>
    </source>
</evidence>
<dbReference type="EMBL" id="AMCI01000552">
    <property type="protein sequence ID" value="EJX08730.1"/>
    <property type="molecule type" value="Genomic_DNA"/>
</dbReference>
<dbReference type="PANTHER" id="PTHR35093:SF8">
    <property type="entry name" value="OUTER MEMBRANE PROTEIN NMB0088-RELATED"/>
    <property type="match status" value="1"/>
</dbReference>
<dbReference type="PANTHER" id="PTHR35093">
    <property type="entry name" value="OUTER MEMBRANE PROTEIN NMB0088-RELATED"/>
    <property type="match status" value="1"/>
</dbReference>
<evidence type="ECO:0000256" key="5">
    <source>
        <dbReference type="ARBA" id="ARBA00023136"/>
    </source>
</evidence>
<dbReference type="AlphaFoldDB" id="J9H4J7"/>
<evidence type="ECO:0000256" key="4">
    <source>
        <dbReference type="ARBA" id="ARBA00022729"/>
    </source>
</evidence>
<protein>
    <submittedName>
        <fullName evidence="7">Hemin receptor</fullName>
    </submittedName>
</protein>
<keyword evidence="5" id="KW-0472">Membrane</keyword>
<comment type="subcellular location">
    <subcellularLocation>
        <location evidence="1">Cell outer membrane</location>
        <topology evidence="1">Multi-pass membrane protein</topology>
    </subcellularLocation>
</comment>
<evidence type="ECO:0000256" key="1">
    <source>
        <dbReference type="ARBA" id="ARBA00004571"/>
    </source>
</evidence>
<keyword evidence="4" id="KW-0732">Signal</keyword>
<organism evidence="7">
    <name type="scientific">gut metagenome</name>
    <dbReference type="NCBI Taxonomy" id="749906"/>
    <lineage>
        <taxon>unclassified sequences</taxon>
        <taxon>metagenomes</taxon>
        <taxon>organismal metagenomes</taxon>
    </lineage>
</organism>